<dbReference type="OrthoDB" id="686440at2"/>
<evidence type="ECO:0000313" key="1">
    <source>
        <dbReference type="EMBL" id="TRW22989.1"/>
    </source>
</evidence>
<keyword evidence="2" id="KW-1185">Reference proteome</keyword>
<gene>
    <name evidence="1" type="ORF">FMM05_14925</name>
</gene>
<organism evidence="1 2">
    <name type="scientific">Flavobacterium zepuense</name>
    <dbReference type="NCBI Taxonomy" id="2593302"/>
    <lineage>
        <taxon>Bacteria</taxon>
        <taxon>Pseudomonadati</taxon>
        <taxon>Bacteroidota</taxon>
        <taxon>Flavobacteriia</taxon>
        <taxon>Flavobacteriales</taxon>
        <taxon>Flavobacteriaceae</taxon>
        <taxon>Flavobacterium</taxon>
    </lineage>
</organism>
<dbReference type="Proteomes" id="UP000320643">
    <property type="component" value="Unassembled WGS sequence"/>
</dbReference>
<comment type="caution">
    <text evidence="1">The sequence shown here is derived from an EMBL/GenBank/DDBJ whole genome shotgun (WGS) entry which is preliminary data.</text>
</comment>
<name>A0A552UXP9_9FLAO</name>
<evidence type="ECO:0000313" key="2">
    <source>
        <dbReference type="Proteomes" id="UP000320643"/>
    </source>
</evidence>
<dbReference type="RefSeq" id="WP_143374204.1">
    <property type="nucleotide sequence ID" value="NZ_VJVZ01000010.1"/>
</dbReference>
<sequence>MKIALLDFYERFLDDCIRRFLGNKFCKIIVFSKLKTTFNYPVPFNPMKKQLSLLLLLFVIVANSQSREFAKPDYKLIEKSTKDKKSPLYFNTLFDRYIKADTTMTMEEKRYLYYGYSFTDAYSPYGGNSDYNKDLNNLLNRDKLDKKEMEKIITLTSKILKDYPFNIRVKEYRIHFFGELGRIEEAVKETRQTEMIIEAILSTGDGRTIDTSFYVINVGNEYELINILGFKYGGEQSLVDFQHDYLKLADNEYELEGFYFEMSRSMESLNEKK</sequence>
<dbReference type="InterPro" id="IPR032578">
    <property type="entry name" value="DUF4919"/>
</dbReference>
<dbReference type="EMBL" id="VJVZ01000010">
    <property type="protein sequence ID" value="TRW22989.1"/>
    <property type="molecule type" value="Genomic_DNA"/>
</dbReference>
<protein>
    <submittedName>
        <fullName evidence="1">DUF4919 domain-containing protein</fullName>
    </submittedName>
</protein>
<reference evidence="1 2" key="1">
    <citation type="submission" date="2019-07" db="EMBL/GenBank/DDBJ databases">
        <title>Flavobacterium sp. nov., isolated from glacier ice.</title>
        <authorList>
            <person name="Liu Q."/>
            <person name="Xin Y.-H."/>
        </authorList>
    </citation>
    <scope>NUCLEOTIDE SEQUENCE [LARGE SCALE GENOMIC DNA]</scope>
    <source>
        <strain evidence="1 2">ZT4R6</strain>
    </source>
</reference>
<accession>A0A552UXP9</accession>
<dbReference type="AlphaFoldDB" id="A0A552UXP9"/>
<proteinExistence type="predicted"/>
<dbReference type="Pfam" id="PF16266">
    <property type="entry name" value="DUF4919"/>
    <property type="match status" value="1"/>
</dbReference>